<evidence type="ECO:0000256" key="3">
    <source>
        <dbReference type="ARBA" id="ARBA00023015"/>
    </source>
</evidence>
<feature type="compositionally biased region" description="Basic and acidic residues" evidence="6">
    <location>
        <begin position="1"/>
        <end position="15"/>
    </location>
</feature>
<evidence type="ECO:0000256" key="2">
    <source>
        <dbReference type="ARBA" id="ARBA00005330"/>
    </source>
</evidence>
<feature type="region of interest" description="Disordered" evidence="6">
    <location>
        <begin position="656"/>
        <end position="694"/>
    </location>
</feature>
<dbReference type="OrthoDB" id="1232at2759"/>
<proteinExistence type="inferred from homology"/>
<feature type="region of interest" description="Disordered" evidence="6">
    <location>
        <begin position="618"/>
        <end position="640"/>
    </location>
</feature>
<feature type="region of interest" description="Disordered" evidence="6">
    <location>
        <begin position="34"/>
        <end position="53"/>
    </location>
</feature>
<keyword evidence="8" id="KW-1185">Reference proteome</keyword>
<evidence type="ECO:0000256" key="4">
    <source>
        <dbReference type="ARBA" id="ARBA00023163"/>
    </source>
</evidence>
<feature type="compositionally biased region" description="Low complexity" evidence="6">
    <location>
        <begin position="667"/>
        <end position="686"/>
    </location>
</feature>
<dbReference type="Proteomes" id="UP000054408">
    <property type="component" value="Unassembled WGS sequence"/>
</dbReference>
<dbReference type="OMA" id="ERGEYAF"/>
<dbReference type="GO" id="GO:0006357">
    <property type="term" value="P:regulation of transcription by RNA polymerase II"/>
    <property type="evidence" value="ECO:0007669"/>
    <property type="project" value="TreeGrafter"/>
</dbReference>
<dbReference type="STRING" id="461836.A0A0L0DDJ6"/>
<dbReference type="PANTHER" id="PTHR13556">
    <property type="entry name" value="TRANSCRIPTIONAL ADAPTER 3-RELATED"/>
    <property type="match status" value="1"/>
</dbReference>
<dbReference type="GO" id="GO:0005634">
    <property type="term" value="C:nucleus"/>
    <property type="evidence" value="ECO:0007669"/>
    <property type="project" value="UniProtKB-SubCell"/>
</dbReference>
<keyword evidence="4" id="KW-0804">Transcription</keyword>
<feature type="region of interest" description="Disordered" evidence="6">
    <location>
        <begin position="137"/>
        <end position="269"/>
    </location>
</feature>
<dbReference type="RefSeq" id="XP_013756964.1">
    <property type="nucleotide sequence ID" value="XM_013901510.1"/>
</dbReference>
<dbReference type="GO" id="GO:0000124">
    <property type="term" value="C:SAGA complex"/>
    <property type="evidence" value="ECO:0007669"/>
    <property type="project" value="TreeGrafter"/>
</dbReference>
<reference evidence="7 8" key="1">
    <citation type="submission" date="2010-05" db="EMBL/GenBank/DDBJ databases">
        <title>The Genome Sequence of Thecamonas trahens ATCC 50062.</title>
        <authorList>
            <consortium name="The Broad Institute Genome Sequencing Platform"/>
            <person name="Russ C."/>
            <person name="Cuomo C."/>
            <person name="Shea T."/>
            <person name="Young S.K."/>
            <person name="Zeng Q."/>
            <person name="Koehrsen M."/>
            <person name="Haas B."/>
            <person name="Borodovsky M."/>
            <person name="Guigo R."/>
            <person name="Alvarado L."/>
            <person name="Berlin A."/>
            <person name="Bochicchio J."/>
            <person name="Borenstein D."/>
            <person name="Chapman S."/>
            <person name="Chen Z."/>
            <person name="Freedman E."/>
            <person name="Gellesch M."/>
            <person name="Goldberg J."/>
            <person name="Griggs A."/>
            <person name="Gujja S."/>
            <person name="Heilman E."/>
            <person name="Heiman D."/>
            <person name="Hepburn T."/>
            <person name="Howarth C."/>
            <person name="Jen D."/>
            <person name="Larson L."/>
            <person name="Mehta T."/>
            <person name="Park D."/>
            <person name="Pearson M."/>
            <person name="Roberts A."/>
            <person name="Saif S."/>
            <person name="Shenoy N."/>
            <person name="Sisk P."/>
            <person name="Stolte C."/>
            <person name="Sykes S."/>
            <person name="Thomson T."/>
            <person name="Walk T."/>
            <person name="White J."/>
            <person name="Yandava C."/>
            <person name="Burger G."/>
            <person name="Gray M.W."/>
            <person name="Holland P.W.H."/>
            <person name="King N."/>
            <person name="Lang F.B.F."/>
            <person name="Roger A.J."/>
            <person name="Ruiz-Trillo I."/>
            <person name="Lander E."/>
            <person name="Nusbaum C."/>
        </authorList>
    </citation>
    <scope>NUCLEOTIDE SEQUENCE [LARGE SCALE GENOMIC DNA]</scope>
    <source>
        <strain evidence="7 8">ATCC 50062</strain>
    </source>
</reference>
<sequence>MEVEKGGQKVNDDHPGPGGAALIPHSTDIYAKVQEKPPSESDAATGTTREGFEGWPIEDLSNLITNLTLMGDVAAERKKYAERQIAALEAVEAAMAESNGTGEMYVAAHAARVANGYGVKSAAQHLEKLKLQIDGVTSSRKSVRTKRVSQAAQLEPMKRSLYDEDDPALAYLQNSRPGTGGKAPANADAAAASSENRPTAPVDKGLKIKLRVPRESGGKGGKGSKSGKGGKGGKGKGIKSGHGSEAGSKSRSKSSKSRRSQSKQAPLSWPRLDRLVERFQNGQYLTSEELLAADYTERGEYAFWHSVEPYFRDVTDADIELLAEHGIHPNDSAFIVPRLGRFYRDVWYEQDIEEHEGVSKSKRSRTSRSNTNRDLSYINTGEPSLATRVPPQPISQLADEALEFGLGLVTSQLAGAFVEGTEVEALPCRGAAAKAAFPKGPAFGSGAGVAAPTAIAVHPPGAGARGRGASGLPSPRASQLESMDIESDTAASRPGYVHSRSEAEALEDRITMELLSVGIIDQEPEADLPEDDEVCVELRAMQHQLSMCIQETNAKKRHLYKRMRLLSQEQRRIRIQRHAAKLVEVACEQFLAMPAADRPRAHNYLQVVLDTWRKAHSAVSQRNAPPPSPFAQASGTSSGRAWGTVTARELNARAMPTQASGGPTGIHAPPSHPAAAATPTSAAAHSNSQARSDRRHAAYAAAVAAAAARRVT</sequence>
<accession>A0A0L0DDJ6</accession>
<keyword evidence="5" id="KW-0539">Nucleus</keyword>
<evidence type="ECO:0000313" key="8">
    <source>
        <dbReference type="Proteomes" id="UP000054408"/>
    </source>
</evidence>
<name>A0A0L0DDJ6_THETB</name>
<feature type="compositionally biased region" description="Gly residues" evidence="6">
    <location>
        <begin position="218"/>
        <end position="230"/>
    </location>
</feature>
<comment type="subcellular location">
    <subcellularLocation>
        <location evidence="1">Nucleus</location>
    </subcellularLocation>
</comment>
<evidence type="ECO:0000256" key="6">
    <source>
        <dbReference type="SAM" id="MobiDB-lite"/>
    </source>
</evidence>
<feature type="region of interest" description="Disordered" evidence="6">
    <location>
        <begin position="355"/>
        <end position="388"/>
    </location>
</feature>
<keyword evidence="3" id="KW-0805">Transcription regulation</keyword>
<feature type="compositionally biased region" description="Basic residues" evidence="6">
    <location>
        <begin position="250"/>
        <end position="261"/>
    </location>
</feature>
<dbReference type="Pfam" id="PF10198">
    <property type="entry name" value="Ada3"/>
    <property type="match status" value="1"/>
</dbReference>
<evidence type="ECO:0000313" key="7">
    <source>
        <dbReference type="EMBL" id="KNC50422.1"/>
    </source>
</evidence>
<dbReference type="AlphaFoldDB" id="A0A0L0DDJ6"/>
<dbReference type="InterPro" id="IPR019340">
    <property type="entry name" value="Histone_AcTrfase_su3"/>
</dbReference>
<dbReference type="GO" id="GO:0003713">
    <property type="term" value="F:transcription coactivator activity"/>
    <property type="evidence" value="ECO:0007669"/>
    <property type="project" value="TreeGrafter"/>
</dbReference>
<dbReference type="GeneID" id="25565980"/>
<protein>
    <submittedName>
        <fullName evidence="7">Uncharacterized protein</fullName>
    </submittedName>
</protein>
<dbReference type="EMBL" id="GL349461">
    <property type="protein sequence ID" value="KNC50422.1"/>
    <property type="molecule type" value="Genomic_DNA"/>
</dbReference>
<organism evidence="7 8">
    <name type="scientific">Thecamonas trahens ATCC 50062</name>
    <dbReference type="NCBI Taxonomy" id="461836"/>
    <lineage>
        <taxon>Eukaryota</taxon>
        <taxon>Apusozoa</taxon>
        <taxon>Apusomonadida</taxon>
        <taxon>Apusomonadidae</taxon>
        <taxon>Thecamonas</taxon>
    </lineage>
</organism>
<dbReference type="PANTHER" id="PTHR13556:SF2">
    <property type="entry name" value="TRANSCRIPTIONAL ADAPTER 3"/>
    <property type="match status" value="1"/>
</dbReference>
<feature type="compositionally biased region" description="Low complexity" evidence="6">
    <location>
        <begin position="183"/>
        <end position="192"/>
    </location>
</feature>
<evidence type="ECO:0000256" key="5">
    <source>
        <dbReference type="ARBA" id="ARBA00023242"/>
    </source>
</evidence>
<gene>
    <name evidence="7" type="ORF">AMSG_06915</name>
</gene>
<evidence type="ECO:0000256" key="1">
    <source>
        <dbReference type="ARBA" id="ARBA00004123"/>
    </source>
</evidence>
<comment type="similarity">
    <text evidence="2">Belongs to the NGG1 family.</text>
</comment>
<feature type="region of interest" description="Disordered" evidence="6">
    <location>
        <begin position="1"/>
        <end position="26"/>
    </location>
</feature>